<name>A0A5M3MFN6_CONPW</name>
<feature type="region of interest" description="Disordered" evidence="1">
    <location>
        <begin position="175"/>
        <end position="239"/>
    </location>
</feature>
<gene>
    <name evidence="2" type="ORF">CONPUDRAFT_156990</name>
</gene>
<dbReference type="KEGG" id="cput:CONPUDRAFT_156990"/>
<dbReference type="RefSeq" id="XP_007772143.1">
    <property type="nucleotide sequence ID" value="XM_007773953.1"/>
</dbReference>
<proteinExistence type="predicted"/>
<protein>
    <submittedName>
        <fullName evidence="2">Uncharacterized protein</fullName>
    </submittedName>
</protein>
<evidence type="ECO:0000313" key="3">
    <source>
        <dbReference type="Proteomes" id="UP000053558"/>
    </source>
</evidence>
<sequence>MPQIPAIHPDADTPPRSPPWLSVAGHPAPTTAAEAQHFVNRLHHQLGLQVQLFLMFLSNIWSGGLRAELDDTFAMLVYIYAHTPACGGDWDIKLPPSIKWLCTEEDPAVMFETWVHNEEKMTWLLDYQTASGLDVDDHGGNEWWEEVFRLYHVSSSRSQGLQRMDHVHVPLIEGINLKRKQPHGNTNEQAGKAQKTAEGSTSADGRSKRTRKPTEQTAGGEGGGEVSNSEEALVSNMSK</sequence>
<dbReference type="EMBL" id="JH711583">
    <property type="protein sequence ID" value="EIW77806.1"/>
    <property type="molecule type" value="Genomic_DNA"/>
</dbReference>
<evidence type="ECO:0000313" key="2">
    <source>
        <dbReference type="EMBL" id="EIW77806.1"/>
    </source>
</evidence>
<organism evidence="2 3">
    <name type="scientific">Coniophora puteana (strain RWD-64-598)</name>
    <name type="common">Brown rot fungus</name>
    <dbReference type="NCBI Taxonomy" id="741705"/>
    <lineage>
        <taxon>Eukaryota</taxon>
        <taxon>Fungi</taxon>
        <taxon>Dikarya</taxon>
        <taxon>Basidiomycota</taxon>
        <taxon>Agaricomycotina</taxon>
        <taxon>Agaricomycetes</taxon>
        <taxon>Agaricomycetidae</taxon>
        <taxon>Boletales</taxon>
        <taxon>Coniophorineae</taxon>
        <taxon>Coniophoraceae</taxon>
        <taxon>Coniophora</taxon>
    </lineage>
</organism>
<feature type="region of interest" description="Disordered" evidence="1">
    <location>
        <begin position="1"/>
        <end position="26"/>
    </location>
</feature>
<dbReference type="Proteomes" id="UP000053558">
    <property type="component" value="Unassembled WGS sequence"/>
</dbReference>
<accession>A0A5M3MFN6</accession>
<keyword evidence="3" id="KW-1185">Reference proteome</keyword>
<dbReference type="AlphaFoldDB" id="A0A5M3MFN6"/>
<comment type="caution">
    <text evidence="2">The sequence shown here is derived from an EMBL/GenBank/DDBJ whole genome shotgun (WGS) entry which is preliminary data.</text>
</comment>
<reference evidence="3" key="1">
    <citation type="journal article" date="2012" name="Science">
        <title>The Paleozoic origin of enzymatic lignin decomposition reconstructed from 31 fungal genomes.</title>
        <authorList>
            <person name="Floudas D."/>
            <person name="Binder M."/>
            <person name="Riley R."/>
            <person name="Barry K."/>
            <person name="Blanchette R.A."/>
            <person name="Henrissat B."/>
            <person name="Martinez A.T."/>
            <person name="Otillar R."/>
            <person name="Spatafora J.W."/>
            <person name="Yadav J.S."/>
            <person name="Aerts A."/>
            <person name="Benoit I."/>
            <person name="Boyd A."/>
            <person name="Carlson A."/>
            <person name="Copeland A."/>
            <person name="Coutinho P.M."/>
            <person name="de Vries R.P."/>
            <person name="Ferreira P."/>
            <person name="Findley K."/>
            <person name="Foster B."/>
            <person name="Gaskell J."/>
            <person name="Glotzer D."/>
            <person name="Gorecki P."/>
            <person name="Heitman J."/>
            <person name="Hesse C."/>
            <person name="Hori C."/>
            <person name="Igarashi K."/>
            <person name="Jurgens J.A."/>
            <person name="Kallen N."/>
            <person name="Kersten P."/>
            <person name="Kohler A."/>
            <person name="Kuees U."/>
            <person name="Kumar T.K.A."/>
            <person name="Kuo A."/>
            <person name="LaButti K."/>
            <person name="Larrondo L.F."/>
            <person name="Lindquist E."/>
            <person name="Ling A."/>
            <person name="Lombard V."/>
            <person name="Lucas S."/>
            <person name="Lundell T."/>
            <person name="Martin R."/>
            <person name="McLaughlin D.J."/>
            <person name="Morgenstern I."/>
            <person name="Morin E."/>
            <person name="Murat C."/>
            <person name="Nagy L.G."/>
            <person name="Nolan M."/>
            <person name="Ohm R.A."/>
            <person name="Patyshakuliyeva A."/>
            <person name="Rokas A."/>
            <person name="Ruiz-Duenas F.J."/>
            <person name="Sabat G."/>
            <person name="Salamov A."/>
            <person name="Samejima M."/>
            <person name="Schmutz J."/>
            <person name="Slot J.C."/>
            <person name="St John F."/>
            <person name="Stenlid J."/>
            <person name="Sun H."/>
            <person name="Sun S."/>
            <person name="Syed K."/>
            <person name="Tsang A."/>
            <person name="Wiebenga A."/>
            <person name="Young D."/>
            <person name="Pisabarro A."/>
            <person name="Eastwood D.C."/>
            <person name="Martin F."/>
            <person name="Cullen D."/>
            <person name="Grigoriev I.V."/>
            <person name="Hibbett D.S."/>
        </authorList>
    </citation>
    <scope>NUCLEOTIDE SEQUENCE [LARGE SCALE GENOMIC DNA]</scope>
    <source>
        <strain evidence="3">RWD-64-598 SS2</strain>
    </source>
</reference>
<evidence type="ECO:0000256" key="1">
    <source>
        <dbReference type="SAM" id="MobiDB-lite"/>
    </source>
</evidence>
<feature type="compositionally biased region" description="Polar residues" evidence="1">
    <location>
        <begin position="226"/>
        <end position="239"/>
    </location>
</feature>
<dbReference type="GeneID" id="19203686"/>